<reference evidence="2" key="1">
    <citation type="submission" date="2021-06" db="EMBL/GenBank/DDBJ databases">
        <authorList>
            <person name="Kallberg Y."/>
            <person name="Tangrot J."/>
            <person name="Rosling A."/>
        </authorList>
    </citation>
    <scope>NUCLEOTIDE SEQUENCE</scope>
    <source>
        <strain evidence="2">BR232B</strain>
    </source>
</reference>
<feature type="coiled-coil region" evidence="1">
    <location>
        <begin position="53"/>
        <end position="80"/>
    </location>
</feature>
<dbReference type="OrthoDB" id="10502624at2759"/>
<dbReference type="EMBL" id="CAJVPI010002422">
    <property type="protein sequence ID" value="CAG8643113.1"/>
    <property type="molecule type" value="Genomic_DNA"/>
</dbReference>
<comment type="caution">
    <text evidence="2">The sequence shown here is derived from an EMBL/GenBank/DDBJ whole genome shotgun (WGS) entry which is preliminary data.</text>
</comment>
<keyword evidence="3" id="KW-1185">Reference proteome</keyword>
<proteinExistence type="predicted"/>
<evidence type="ECO:0000256" key="1">
    <source>
        <dbReference type="SAM" id="Coils"/>
    </source>
</evidence>
<evidence type="ECO:0000313" key="3">
    <source>
        <dbReference type="Proteomes" id="UP000789739"/>
    </source>
</evidence>
<keyword evidence="1" id="KW-0175">Coiled coil</keyword>
<dbReference type="AlphaFoldDB" id="A0A9N9DQ33"/>
<accession>A0A9N9DQ33</accession>
<protein>
    <submittedName>
        <fullName evidence="2">8236_t:CDS:1</fullName>
    </submittedName>
</protein>
<dbReference type="Proteomes" id="UP000789739">
    <property type="component" value="Unassembled WGS sequence"/>
</dbReference>
<sequence>MNTPNNNKYIKGSPEWEKRIIGLVGKEIDQEFKKGQKKPDGTEVTADQETIKVNDVKQLLSEIKSQKQIVENKLEELGKKKGYKGEALALFKLINDLEPKIKD</sequence>
<name>A0A9N9DQ33_9GLOM</name>
<organism evidence="2 3">
    <name type="scientific">Paraglomus brasilianum</name>
    <dbReference type="NCBI Taxonomy" id="144538"/>
    <lineage>
        <taxon>Eukaryota</taxon>
        <taxon>Fungi</taxon>
        <taxon>Fungi incertae sedis</taxon>
        <taxon>Mucoromycota</taxon>
        <taxon>Glomeromycotina</taxon>
        <taxon>Glomeromycetes</taxon>
        <taxon>Paraglomerales</taxon>
        <taxon>Paraglomeraceae</taxon>
        <taxon>Paraglomus</taxon>
    </lineage>
</organism>
<evidence type="ECO:0000313" key="2">
    <source>
        <dbReference type="EMBL" id="CAG8643113.1"/>
    </source>
</evidence>
<gene>
    <name evidence="2" type="ORF">PBRASI_LOCUS9880</name>
</gene>